<accession>Q1JVT5</accession>
<sequence>MKSSKVWIIPLLILVGWLLVTPVAAETLRLVAKHPGSWVEQPELGSAEITYQPDKGRFRLTATGLAANESYALVQHTQQGNGQGYIITGIKASSQGTATAQGEWSHWQGKIWLVLQRDVAGKAGDQVTDQLTGWHPRHYLFETRLL</sequence>
<name>Q1JVT5_DESA6</name>
<evidence type="ECO:0000313" key="1">
    <source>
        <dbReference type="EMBL" id="EAT14351.1"/>
    </source>
</evidence>
<dbReference type="Proteomes" id="UP000005695">
    <property type="component" value="Unassembled WGS sequence"/>
</dbReference>
<reference evidence="1" key="1">
    <citation type="submission" date="2006-05" db="EMBL/GenBank/DDBJ databases">
        <title>Annotation of the draft genome assembly of Desulfuromonas acetoxidans DSM 684.</title>
        <authorList>
            <consortium name="US DOE Joint Genome Institute (JGI-ORNL)"/>
            <person name="Larimer F."/>
            <person name="Land M."/>
            <person name="Hauser L."/>
        </authorList>
    </citation>
    <scope>NUCLEOTIDE SEQUENCE [LARGE SCALE GENOMIC DNA]</scope>
    <source>
        <strain evidence="1">DSM 684</strain>
    </source>
</reference>
<dbReference type="RefSeq" id="WP_006002931.1">
    <property type="nucleotide sequence ID" value="NZ_AAEW02000031.1"/>
</dbReference>
<comment type="caution">
    <text evidence="1">The sequence shown here is derived from an EMBL/GenBank/DDBJ whole genome shotgun (WGS) entry which is preliminary data.</text>
</comment>
<dbReference type="AlphaFoldDB" id="Q1JVT5"/>
<keyword evidence="2" id="KW-1185">Reference proteome</keyword>
<dbReference type="EMBL" id="AAEW02000031">
    <property type="protein sequence ID" value="EAT14351.1"/>
    <property type="molecule type" value="Genomic_DNA"/>
</dbReference>
<dbReference type="OrthoDB" id="5397217at2"/>
<protein>
    <submittedName>
        <fullName evidence="1">Uncharacterized protein</fullName>
    </submittedName>
</protein>
<organism evidence="1 2">
    <name type="scientific">Desulfuromonas acetoxidans (strain DSM 684 / 11070)</name>
    <dbReference type="NCBI Taxonomy" id="281689"/>
    <lineage>
        <taxon>Bacteria</taxon>
        <taxon>Pseudomonadati</taxon>
        <taxon>Thermodesulfobacteriota</taxon>
        <taxon>Desulfuromonadia</taxon>
        <taxon>Desulfuromonadales</taxon>
        <taxon>Desulfuromonadaceae</taxon>
        <taxon>Desulfuromonas</taxon>
    </lineage>
</organism>
<evidence type="ECO:0000313" key="2">
    <source>
        <dbReference type="Proteomes" id="UP000005695"/>
    </source>
</evidence>
<gene>
    <name evidence="1" type="ORF">Dace_0191</name>
</gene>
<reference evidence="1" key="2">
    <citation type="submission" date="2006-05" db="EMBL/GenBank/DDBJ databases">
        <title>Sequencing of the draft genome and assembly of Desulfuromonas acetoxidans DSM 684.</title>
        <authorList>
            <consortium name="US DOE Joint Genome Institute (JGI-PGF)"/>
            <person name="Copeland A."/>
            <person name="Lucas S."/>
            <person name="Lapidus A."/>
            <person name="Barry K."/>
            <person name="Detter J.C."/>
            <person name="Glavina del Rio T."/>
            <person name="Hammon N."/>
            <person name="Israni S."/>
            <person name="Dalin E."/>
            <person name="Tice H."/>
            <person name="Bruce D."/>
            <person name="Pitluck S."/>
            <person name="Richardson P."/>
        </authorList>
    </citation>
    <scope>NUCLEOTIDE SEQUENCE [LARGE SCALE GENOMIC DNA]</scope>
    <source>
        <strain evidence="1">DSM 684</strain>
    </source>
</reference>
<proteinExistence type="predicted"/>